<accession>A0ABD3MPY7</accession>
<keyword evidence="2" id="KW-1133">Transmembrane helix</keyword>
<reference evidence="3 4" key="1">
    <citation type="submission" date="2024-10" db="EMBL/GenBank/DDBJ databases">
        <title>Updated reference genomes for cyclostephanoid diatoms.</title>
        <authorList>
            <person name="Roberts W.R."/>
            <person name="Alverson A.J."/>
        </authorList>
    </citation>
    <scope>NUCLEOTIDE SEQUENCE [LARGE SCALE GENOMIC DNA]</scope>
    <source>
        <strain evidence="3 4">AJA276-08</strain>
    </source>
</reference>
<keyword evidence="2" id="KW-0472">Membrane</keyword>
<evidence type="ECO:0000313" key="4">
    <source>
        <dbReference type="Proteomes" id="UP001530315"/>
    </source>
</evidence>
<dbReference type="SUPFAM" id="SSF47769">
    <property type="entry name" value="SAM/Pointed domain"/>
    <property type="match status" value="1"/>
</dbReference>
<feature type="compositionally biased region" description="Low complexity" evidence="1">
    <location>
        <begin position="377"/>
        <end position="390"/>
    </location>
</feature>
<dbReference type="InterPro" id="IPR013761">
    <property type="entry name" value="SAM/pointed_sf"/>
</dbReference>
<organism evidence="3 4">
    <name type="scientific">Stephanodiscus triporus</name>
    <dbReference type="NCBI Taxonomy" id="2934178"/>
    <lineage>
        <taxon>Eukaryota</taxon>
        <taxon>Sar</taxon>
        <taxon>Stramenopiles</taxon>
        <taxon>Ochrophyta</taxon>
        <taxon>Bacillariophyta</taxon>
        <taxon>Coscinodiscophyceae</taxon>
        <taxon>Thalassiosirophycidae</taxon>
        <taxon>Stephanodiscales</taxon>
        <taxon>Stephanodiscaceae</taxon>
        <taxon>Stephanodiscus</taxon>
    </lineage>
</organism>
<keyword evidence="4" id="KW-1185">Reference proteome</keyword>
<evidence type="ECO:0000256" key="2">
    <source>
        <dbReference type="SAM" id="Phobius"/>
    </source>
</evidence>
<sequence length="475" mass="53651">MSSTTSNTSHLRHVNVTTTSTSSTGIIILPPARDGDGDSIAAFGKTVFAVAFATYVFLGLIYLIKNHALLARRGRREITSSSSSSSSTDASSSSLPTHDRSRSSRGMLSSSSLRCTDLIFAIRLFLFDIVTSSSDDGHDHVDHRASGILSRREYYSDERREYRSWSVSQVARWANMRLHRDRKRSTEDENLTLRTTRTRGMGSYFDSPRRDEYDERMAIRTAITALKDQRIHGKSLEFLTLDRLLEFGLAFGVAVDLMSCLDDLIRNNNDNNNRISHEDDQEVALERFPAWYEGSRQDNTKEDITSMGDEEMELTERARRIMKDRFGLTLPTLRGQEEVPSDVKYDPENDSQRCTSAGNSSLKICQEGTGTTAIAPNNDNSNDRNANAARGRPTKNVIEEMISIMPPHVRAVAERRPDLMYKLFSERKEPHSSVLRQESHQRTISLQSEDRIGIDQESVCLLRRRTYSGKIDASS</sequence>
<feature type="compositionally biased region" description="Low complexity" evidence="1">
    <location>
        <begin position="80"/>
        <end position="94"/>
    </location>
</feature>
<feature type="region of interest" description="Disordered" evidence="1">
    <location>
        <begin position="337"/>
        <end position="391"/>
    </location>
</feature>
<feature type="compositionally biased region" description="Polar residues" evidence="1">
    <location>
        <begin position="352"/>
        <end position="375"/>
    </location>
</feature>
<keyword evidence="2" id="KW-0812">Transmembrane</keyword>
<dbReference type="EMBL" id="JALLAZ020001737">
    <property type="protein sequence ID" value="KAL3766070.1"/>
    <property type="molecule type" value="Genomic_DNA"/>
</dbReference>
<feature type="transmembrane region" description="Helical" evidence="2">
    <location>
        <begin position="40"/>
        <end position="64"/>
    </location>
</feature>
<dbReference type="AlphaFoldDB" id="A0ABD3MPY7"/>
<protein>
    <submittedName>
        <fullName evidence="3">Uncharacterized protein</fullName>
    </submittedName>
</protein>
<comment type="caution">
    <text evidence="3">The sequence shown here is derived from an EMBL/GenBank/DDBJ whole genome shotgun (WGS) entry which is preliminary data.</text>
</comment>
<proteinExistence type="predicted"/>
<gene>
    <name evidence="3" type="ORF">ACHAW5_007765</name>
</gene>
<feature type="compositionally biased region" description="Basic and acidic residues" evidence="1">
    <location>
        <begin position="337"/>
        <end position="351"/>
    </location>
</feature>
<name>A0ABD3MPY7_9STRA</name>
<evidence type="ECO:0000256" key="1">
    <source>
        <dbReference type="SAM" id="MobiDB-lite"/>
    </source>
</evidence>
<feature type="region of interest" description="Disordered" evidence="1">
    <location>
        <begin position="79"/>
        <end position="108"/>
    </location>
</feature>
<evidence type="ECO:0000313" key="3">
    <source>
        <dbReference type="EMBL" id="KAL3766070.1"/>
    </source>
</evidence>
<dbReference type="Proteomes" id="UP001530315">
    <property type="component" value="Unassembled WGS sequence"/>
</dbReference>